<organism evidence="2 3">
    <name type="scientific">Candidatus Enterocloster faecavium</name>
    <dbReference type="NCBI Taxonomy" id="2838560"/>
    <lineage>
        <taxon>Bacteria</taxon>
        <taxon>Bacillati</taxon>
        <taxon>Bacillota</taxon>
        <taxon>Clostridia</taxon>
        <taxon>Lachnospirales</taxon>
        <taxon>Lachnospiraceae</taxon>
        <taxon>Enterocloster</taxon>
    </lineage>
</organism>
<dbReference type="InterPro" id="IPR024258">
    <property type="entry name" value="DUF3798"/>
</dbReference>
<reference evidence="2" key="1">
    <citation type="journal article" date="2021" name="PeerJ">
        <title>Extensive microbial diversity within the chicken gut microbiome revealed by metagenomics and culture.</title>
        <authorList>
            <person name="Gilroy R."/>
            <person name="Ravi A."/>
            <person name="Getino M."/>
            <person name="Pursley I."/>
            <person name="Horton D.L."/>
            <person name="Alikhan N.F."/>
            <person name="Baker D."/>
            <person name="Gharbi K."/>
            <person name="Hall N."/>
            <person name="Watson M."/>
            <person name="Adriaenssens E.M."/>
            <person name="Foster-Nyarko E."/>
            <person name="Jarju S."/>
            <person name="Secka A."/>
            <person name="Antonio M."/>
            <person name="Oren A."/>
            <person name="Chaudhuri R.R."/>
            <person name="La Ragione R."/>
            <person name="Hildebrand F."/>
            <person name="Pallen M.J."/>
        </authorList>
    </citation>
    <scope>NUCLEOTIDE SEQUENCE</scope>
    <source>
        <strain evidence="2">CHK188-4685</strain>
    </source>
</reference>
<evidence type="ECO:0000313" key="3">
    <source>
        <dbReference type="Proteomes" id="UP000886804"/>
    </source>
</evidence>
<dbReference type="AlphaFoldDB" id="A0A9D2L7U2"/>
<dbReference type="PROSITE" id="PS51257">
    <property type="entry name" value="PROKAR_LIPOPROTEIN"/>
    <property type="match status" value="1"/>
</dbReference>
<proteinExistence type="predicted"/>
<dbReference type="Proteomes" id="UP000886804">
    <property type="component" value="Unassembled WGS sequence"/>
</dbReference>
<dbReference type="Gene3D" id="3.40.50.11390">
    <property type="match status" value="1"/>
</dbReference>
<keyword evidence="1" id="KW-0732">Signal</keyword>
<comment type="caution">
    <text evidence="2">The sequence shown here is derived from an EMBL/GenBank/DDBJ whole genome shotgun (WGS) entry which is preliminary data.</text>
</comment>
<reference evidence="2" key="2">
    <citation type="submission" date="2021-04" db="EMBL/GenBank/DDBJ databases">
        <authorList>
            <person name="Gilroy R."/>
        </authorList>
    </citation>
    <scope>NUCLEOTIDE SEQUENCE</scope>
    <source>
        <strain evidence="2">CHK188-4685</strain>
    </source>
</reference>
<name>A0A9D2L7U2_9FIRM</name>
<evidence type="ECO:0000313" key="2">
    <source>
        <dbReference type="EMBL" id="HJB07548.1"/>
    </source>
</evidence>
<dbReference type="EMBL" id="DWYS01000082">
    <property type="protein sequence ID" value="HJB07548.1"/>
    <property type="molecule type" value="Genomic_DNA"/>
</dbReference>
<evidence type="ECO:0000256" key="1">
    <source>
        <dbReference type="SAM" id="SignalP"/>
    </source>
</evidence>
<feature type="signal peptide" evidence="1">
    <location>
        <begin position="1"/>
        <end position="19"/>
    </location>
</feature>
<protein>
    <submittedName>
        <fullName evidence="2">DUF3798 domain-containing protein</fullName>
    </submittedName>
</protein>
<sequence>MKRVLAWILTLALTVGLCACGSGETAENGNSQSSSGENTNFKIGIMTDTVSATEENYRAAQTMKEKYGDMIVTATYPDKSSELETTISNALSLASDPDVKAIVFCQAIEGTTAAIQQIKEKRPDMLCIVGGMTEDPAVIGAEGVADICLQKATEELGIQMVEGAKKMGAERLIHYSFPRQMAMQVIHTRYEAIKEKCAELGMDFIEVTTPDTQSDAGVAGTQQFVLEDVRRKIEEYGPDTAFYATAVAMNEPMIKAVVEGKAIYVLQSDPSPFNGYPAALGIEIPEDKKGDFQYGLQQIKKKADELGMSDRLSTWSFAVYPMFICAGVEYAKAWCEGKTDGKVDIDVLQQKMKEYAQSDITFSNYTDNSGNTMENVVFVTGELVDFTTFGQSE</sequence>
<accession>A0A9D2L7U2</accession>
<gene>
    <name evidence="2" type="ORF">H9716_06725</name>
</gene>
<feature type="chain" id="PRO_5038975502" evidence="1">
    <location>
        <begin position="20"/>
        <end position="393"/>
    </location>
</feature>
<dbReference type="Pfam" id="PF12683">
    <property type="entry name" value="DUF3798"/>
    <property type="match status" value="1"/>
</dbReference>